<dbReference type="AlphaFoldDB" id="A0A8S9Z451"/>
<dbReference type="EMBL" id="JTDE01000371">
    <property type="protein sequence ID" value="KAF7261454.1"/>
    <property type="molecule type" value="Genomic_DNA"/>
</dbReference>
<comment type="caution">
    <text evidence="1">The sequence shown here is derived from an EMBL/GenBank/DDBJ whole genome shotgun (WGS) entry which is preliminary data.</text>
</comment>
<reference evidence="1" key="1">
    <citation type="submission" date="2019-07" db="EMBL/GenBank/DDBJ databases">
        <title>Annotation for the trematode Paragonimus miyazaki's.</title>
        <authorList>
            <person name="Choi Y.-J."/>
        </authorList>
    </citation>
    <scope>NUCLEOTIDE SEQUENCE</scope>
    <source>
        <strain evidence="1">Japan</strain>
    </source>
</reference>
<gene>
    <name evidence="1" type="ORF">EG68_01727</name>
</gene>
<proteinExistence type="predicted"/>
<sequence>MLDGNYAQVYRGGSSALNFGRIDVAKDMITFSSEDFRRKLSLLATGKPPGADRIPSFILRNCTVTLITSFADFLQYFLKTMIVPRLCRPDTLIQ</sequence>
<dbReference type="Proteomes" id="UP000822476">
    <property type="component" value="Unassembled WGS sequence"/>
</dbReference>
<evidence type="ECO:0000313" key="2">
    <source>
        <dbReference type="Proteomes" id="UP000822476"/>
    </source>
</evidence>
<accession>A0A8S9Z451</accession>
<name>A0A8S9Z451_9TREM</name>
<protein>
    <submittedName>
        <fullName evidence="1">Uncharacterized protein</fullName>
    </submittedName>
</protein>
<keyword evidence="2" id="KW-1185">Reference proteome</keyword>
<evidence type="ECO:0000313" key="1">
    <source>
        <dbReference type="EMBL" id="KAF7261454.1"/>
    </source>
</evidence>
<organism evidence="1 2">
    <name type="scientific">Paragonimus skrjabini miyazakii</name>
    <dbReference type="NCBI Taxonomy" id="59628"/>
    <lineage>
        <taxon>Eukaryota</taxon>
        <taxon>Metazoa</taxon>
        <taxon>Spiralia</taxon>
        <taxon>Lophotrochozoa</taxon>
        <taxon>Platyhelminthes</taxon>
        <taxon>Trematoda</taxon>
        <taxon>Digenea</taxon>
        <taxon>Plagiorchiida</taxon>
        <taxon>Troglotremata</taxon>
        <taxon>Troglotrematidae</taxon>
        <taxon>Paragonimus</taxon>
    </lineage>
</organism>